<keyword evidence="2" id="KW-0812">Transmembrane</keyword>
<dbReference type="RefSeq" id="WP_132778534.1">
    <property type="nucleotide sequence ID" value="NZ_SMBZ01000042.1"/>
</dbReference>
<dbReference type="Gene3D" id="1.10.287.470">
    <property type="entry name" value="Helix hairpin bin"/>
    <property type="match status" value="1"/>
</dbReference>
<dbReference type="Pfam" id="PF25989">
    <property type="entry name" value="YknX_C"/>
    <property type="match status" value="1"/>
</dbReference>
<dbReference type="PANTHER" id="PTHR30469:SF36">
    <property type="entry name" value="BLL3903 PROTEIN"/>
    <property type="match status" value="1"/>
</dbReference>
<accession>A0A4R3VVC5</accession>
<dbReference type="GO" id="GO:1990281">
    <property type="term" value="C:efflux pump complex"/>
    <property type="evidence" value="ECO:0007669"/>
    <property type="project" value="TreeGrafter"/>
</dbReference>
<dbReference type="OrthoDB" id="9806939at2"/>
<dbReference type="Proteomes" id="UP000295197">
    <property type="component" value="Unassembled WGS sequence"/>
</dbReference>
<feature type="domain" description="Multidrug resistance protein MdtA-like barrel-sandwich hybrid" evidence="4">
    <location>
        <begin position="72"/>
        <end position="194"/>
    </location>
</feature>
<proteinExistence type="inferred from homology"/>
<evidence type="ECO:0000259" key="4">
    <source>
        <dbReference type="Pfam" id="PF25917"/>
    </source>
</evidence>
<feature type="domain" description="YknX-like C-terminal permuted SH3-like" evidence="6">
    <location>
        <begin position="285"/>
        <end position="352"/>
    </location>
</feature>
<feature type="transmembrane region" description="Helical" evidence="2">
    <location>
        <begin position="6"/>
        <end position="25"/>
    </location>
</feature>
<reference evidence="7 8" key="1">
    <citation type="submission" date="2019-03" db="EMBL/GenBank/DDBJ databases">
        <title>Genomic Encyclopedia of Type Strains, Phase IV (KMG-IV): sequencing the most valuable type-strain genomes for metagenomic binning, comparative biology and taxonomic classification.</title>
        <authorList>
            <person name="Goeker M."/>
        </authorList>
    </citation>
    <scope>NUCLEOTIDE SEQUENCE [LARGE SCALE GENOMIC DNA]</scope>
    <source>
        <strain evidence="7 8">DSM 22362</strain>
    </source>
</reference>
<evidence type="ECO:0000256" key="1">
    <source>
        <dbReference type="ARBA" id="ARBA00009477"/>
    </source>
</evidence>
<sequence length="355" mass="38164">MSRKAVIFLSIGLLLVIGLVTYRIITNSKKDEENKSAGGGSRGGGSKVYGRVVQGQPFADYLSLSGSIEANEVVELHSEVSGIVETLNFQEGSQVSAGQVLLRINDSELRAQLAQARTRAELASENARRAKLLLEKEAISQEEYEIASADFRTSESQIQLINAQLSKTLVRAPFSGKIGLRNISKGSYITPATVIANLANTAQMKLLFSVPERYAYMVSKGNQVEFSIQGDEQKFTASIYAIEPVIEANTRSLIVKAISKGGSNKLIPGTFANVTFPLETVSNGLLVPAESLIPIQNGKKIFVLRDGKAKEVIVETGGRTDADVLITKGLSEGDTILTSGVMSLRDGSPVQVTLR</sequence>
<dbReference type="Pfam" id="PF25876">
    <property type="entry name" value="HH_MFP_RND"/>
    <property type="match status" value="1"/>
</dbReference>
<dbReference type="Gene3D" id="2.40.50.100">
    <property type="match status" value="1"/>
</dbReference>
<dbReference type="InterPro" id="IPR058637">
    <property type="entry name" value="YknX-like_C"/>
</dbReference>
<evidence type="ECO:0000313" key="7">
    <source>
        <dbReference type="EMBL" id="TCV09566.1"/>
    </source>
</evidence>
<comment type="caution">
    <text evidence="7">The sequence shown here is derived from an EMBL/GenBank/DDBJ whole genome shotgun (WGS) entry which is preliminary data.</text>
</comment>
<evidence type="ECO:0000313" key="8">
    <source>
        <dbReference type="Proteomes" id="UP000295197"/>
    </source>
</evidence>
<gene>
    <name evidence="7" type="ORF">EDC17_10424</name>
</gene>
<organism evidence="7 8">
    <name type="scientific">Sphingobacterium alimentarium</name>
    <dbReference type="NCBI Taxonomy" id="797292"/>
    <lineage>
        <taxon>Bacteria</taxon>
        <taxon>Pseudomonadati</taxon>
        <taxon>Bacteroidota</taxon>
        <taxon>Sphingobacteriia</taxon>
        <taxon>Sphingobacteriales</taxon>
        <taxon>Sphingobacteriaceae</taxon>
        <taxon>Sphingobacterium</taxon>
    </lineage>
</organism>
<keyword evidence="8" id="KW-1185">Reference proteome</keyword>
<dbReference type="InterPro" id="IPR058624">
    <property type="entry name" value="MdtA-like_HH"/>
</dbReference>
<name>A0A4R3VVC5_9SPHI</name>
<dbReference type="NCBIfam" id="TIGR01730">
    <property type="entry name" value="RND_mfp"/>
    <property type="match status" value="1"/>
</dbReference>
<evidence type="ECO:0000259" key="6">
    <source>
        <dbReference type="Pfam" id="PF25989"/>
    </source>
</evidence>
<evidence type="ECO:0000259" key="5">
    <source>
        <dbReference type="Pfam" id="PF25954"/>
    </source>
</evidence>
<protein>
    <submittedName>
        <fullName evidence="7">Membrane fusion protein (Multidrug efflux system)</fullName>
    </submittedName>
</protein>
<evidence type="ECO:0000256" key="2">
    <source>
        <dbReference type="SAM" id="Phobius"/>
    </source>
</evidence>
<feature type="domain" description="CusB-like beta-barrel" evidence="5">
    <location>
        <begin position="208"/>
        <end position="276"/>
    </location>
</feature>
<dbReference type="Gene3D" id="2.40.420.20">
    <property type="match status" value="1"/>
</dbReference>
<keyword evidence="2" id="KW-0472">Membrane</keyword>
<dbReference type="InterPro" id="IPR058792">
    <property type="entry name" value="Beta-barrel_RND_2"/>
</dbReference>
<dbReference type="AlphaFoldDB" id="A0A4R3VVC5"/>
<dbReference type="GO" id="GO:0015562">
    <property type="term" value="F:efflux transmembrane transporter activity"/>
    <property type="evidence" value="ECO:0007669"/>
    <property type="project" value="TreeGrafter"/>
</dbReference>
<comment type="similarity">
    <text evidence="1">Belongs to the membrane fusion protein (MFP) (TC 8.A.1) family.</text>
</comment>
<dbReference type="Pfam" id="PF25954">
    <property type="entry name" value="Beta-barrel_RND_2"/>
    <property type="match status" value="1"/>
</dbReference>
<feature type="domain" description="Multidrug resistance protein MdtA-like alpha-helical hairpin" evidence="3">
    <location>
        <begin position="108"/>
        <end position="163"/>
    </location>
</feature>
<evidence type="ECO:0000259" key="3">
    <source>
        <dbReference type="Pfam" id="PF25876"/>
    </source>
</evidence>
<dbReference type="SUPFAM" id="SSF111369">
    <property type="entry name" value="HlyD-like secretion proteins"/>
    <property type="match status" value="1"/>
</dbReference>
<dbReference type="Pfam" id="PF25917">
    <property type="entry name" value="BSH_RND"/>
    <property type="match status" value="1"/>
</dbReference>
<dbReference type="EMBL" id="SMBZ01000042">
    <property type="protein sequence ID" value="TCV09566.1"/>
    <property type="molecule type" value="Genomic_DNA"/>
</dbReference>
<dbReference type="Gene3D" id="2.40.30.170">
    <property type="match status" value="1"/>
</dbReference>
<keyword evidence="2" id="KW-1133">Transmembrane helix</keyword>
<dbReference type="InterPro" id="IPR006143">
    <property type="entry name" value="RND_pump_MFP"/>
</dbReference>
<dbReference type="PANTHER" id="PTHR30469">
    <property type="entry name" value="MULTIDRUG RESISTANCE PROTEIN MDTA"/>
    <property type="match status" value="1"/>
</dbReference>
<dbReference type="InterPro" id="IPR058625">
    <property type="entry name" value="MdtA-like_BSH"/>
</dbReference>